<accession>A0ACD3AA89</accession>
<dbReference type="EMBL" id="ML208568">
    <property type="protein sequence ID" value="TFK62650.1"/>
    <property type="molecule type" value="Genomic_DNA"/>
</dbReference>
<keyword evidence="2" id="KW-1185">Reference proteome</keyword>
<protein>
    <submittedName>
        <fullName evidence="1">Uncharacterized protein</fullName>
    </submittedName>
</protein>
<proteinExistence type="predicted"/>
<name>A0ACD3AA89_9AGAR</name>
<sequence>MDHGTSSPFSIHGLSRESAYQKIDAEISNLDDRIRALRTLRNSLSPVSSIPPELLSKVFLYSCGLNESTGLLDECSDGEEFSPVADSRMRLIVTWVSQYWRQVAQGYPQLWSLIHADGEKCNLPPGYIFHCYRLSSGLGLCVDLCKPTDETLRASMLQLHRVQFLAVVFDSLHPTKPENFGRTPLSGSEWKQPAPMLQVLKLERGSITDRNLFAGVFPQLACLWIVRGRFEWDIPLLSSPALTTLRISSPMKRVTVPKLLHLLQSSPYLTDCHLGSCIQLSPGQVPGSGVLHRVRLLNLKKLSIDDHARYASELLLGLDLAESSTSISTSHNARSSRCVKKILTKFQEDTGRRWSTVNSIESLESPAVCDFSFSTSGTTTYRFTFYNPGRDTSWTGLYFITSASQNLPFDNLHSCSTDRLSIDAVILLGNLRHLNKLKLIKTSAVQPFIITLRKYSDNFEDIPGGAATPPKTMAFPALQDLTLVSMQSPSKYDGLLDVLTARKANGFGLRKLSFAKSQVSSQDTAQLALVVDLVTTDHW</sequence>
<evidence type="ECO:0000313" key="1">
    <source>
        <dbReference type="EMBL" id="TFK62650.1"/>
    </source>
</evidence>
<dbReference type="Proteomes" id="UP000308600">
    <property type="component" value="Unassembled WGS sequence"/>
</dbReference>
<organism evidence="1 2">
    <name type="scientific">Pluteus cervinus</name>
    <dbReference type="NCBI Taxonomy" id="181527"/>
    <lineage>
        <taxon>Eukaryota</taxon>
        <taxon>Fungi</taxon>
        <taxon>Dikarya</taxon>
        <taxon>Basidiomycota</taxon>
        <taxon>Agaricomycotina</taxon>
        <taxon>Agaricomycetes</taxon>
        <taxon>Agaricomycetidae</taxon>
        <taxon>Agaricales</taxon>
        <taxon>Pluteineae</taxon>
        <taxon>Pluteaceae</taxon>
        <taxon>Pluteus</taxon>
    </lineage>
</organism>
<reference evidence="1 2" key="1">
    <citation type="journal article" date="2019" name="Nat. Ecol. Evol.">
        <title>Megaphylogeny resolves global patterns of mushroom evolution.</title>
        <authorList>
            <person name="Varga T."/>
            <person name="Krizsan K."/>
            <person name="Foldi C."/>
            <person name="Dima B."/>
            <person name="Sanchez-Garcia M."/>
            <person name="Sanchez-Ramirez S."/>
            <person name="Szollosi G.J."/>
            <person name="Szarkandi J.G."/>
            <person name="Papp V."/>
            <person name="Albert L."/>
            <person name="Andreopoulos W."/>
            <person name="Angelini C."/>
            <person name="Antonin V."/>
            <person name="Barry K.W."/>
            <person name="Bougher N.L."/>
            <person name="Buchanan P."/>
            <person name="Buyck B."/>
            <person name="Bense V."/>
            <person name="Catcheside P."/>
            <person name="Chovatia M."/>
            <person name="Cooper J."/>
            <person name="Damon W."/>
            <person name="Desjardin D."/>
            <person name="Finy P."/>
            <person name="Geml J."/>
            <person name="Haridas S."/>
            <person name="Hughes K."/>
            <person name="Justo A."/>
            <person name="Karasinski D."/>
            <person name="Kautmanova I."/>
            <person name="Kiss B."/>
            <person name="Kocsube S."/>
            <person name="Kotiranta H."/>
            <person name="LaButti K.M."/>
            <person name="Lechner B.E."/>
            <person name="Liimatainen K."/>
            <person name="Lipzen A."/>
            <person name="Lukacs Z."/>
            <person name="Mihaltcheva S."/>
            <person name="Morgado L.N."/>
            <person name="Niskanen T."/>
            <person name="Noordeloos M.E."/>
            <person name="Ohm R.A."/>
            <person name="Ortiz-Santana B."/>
            <person name="Ovrebo C."/>
            <person name="Racz N."/>
            <person name="Riley R."/>
            <person name="Savchenko A."/>
            <person name="Shiryaev A."/>
            <person name="Soop K."/>
            <person name="Spirin V."/>
            <person name="Szebenyi C."/>
            <person name="Tomsovsky M."/>
            <person name="Tulloss R.E."/>
            <person name="Uehling J."/>
            <person name="Grigoriev I.V."/>
            <person name="Vagvolgyi C."/>
            <person name="Papp T."/>
            <person name="Martin F.M."/>
            <person name="Miettinen O."/>
            <person name="Hibbett D.S."/>
            <person name="Nagy L.G."/>
        </authorList>
    </citation>
    <scope>NUCLEOTIDE SEQUENCE [LARGE SCALE GENOMIC DNA]</scope>
    <source>
        <strain evidence="1 2">NL-1719</strain>
    </source>
</reference>
<gene>
    <name evidence="1" type="ORF">BDN72DRAFT_964402</name>
</gene>
<evidence type="ECO:0000313" key="2">
    <source>
        <dbReference type="Proteomes" id="UP000308600"/>
    </source>
</evidence>